<dbReference type="SUPFAM" id="SSF57362">
    <property type="entry name" value="BPTI-like"/>
    <property type="match status" value="1"/>
</dbReference>
<dbReference type="EMBL" id="JAIPUX010005289">
    <property type="protein sequence ID" value="KAH0619363.1"/>
    <property type="molecule type" value="Genomic_DNA"/>
</dbReference>
<dbReference type="CDD" id="cd00109">
    <property type="entry name" value="Kunitz-type"/>
    <property type="match status" value="1"/>
</dbReference>
<protein>
    <recommendedName>
        <fullName evidence="3">BPTI/Kunitz inhibitor domain-containing protein</fullName>
    </recommendedName>
</protein>
<evidence type="ECO:0000259" key="3">
    <source>
        <dbReference type="PROSITE" id="PS50279"/>
    </source>
</evidence>
<evidence type="ECO:0000256" key="1">
    <source>
        <dbReference type="ARBA" id="ARBA00023157"/>
    </source>
</evidence>
<evidence type="ECO:0000256" key="2">
    <source>
        <dbReference type="SAM" id="SignalP"/>
    </source>
</evidence>
<dbReference type="InterPro" id="IPR036880">
    <property type="entry name" value="Kunitz_BPTI_sf"/>
</dbReference>
<dbReference type="InterPro" id="IPR020901">
    <property type="entry name" value="Prtase_inh_Kunz-CS"/>
</dbReference>
<evidence type="ECO:0000313" key="5">
    <source>
        <dbReference type="Proteomes" id="UP000826234"/>
    </source>
</evidence>
<dbReference type="Pfam" id="PF00014">
    <property type="entry name" value="Kunitz_BPTI"/>
    <property type="match status" value="1"/>
</dbReference>
<proteinExistence type="predicted"/>
<name>A0ABQ7SPX5_PHRPL</name>
<organism evidence="4 5">
    <name type="scientific">Phrynosoma platyrhinos</name>
    <name type="common">Desert horned lizard</name>
    <dbReference type="NCBI Taxonomy" id="52577"/>
    <lineage>
        <taxon>Eukaryota</taxon>
        <taxon>Metazoa</taxon>
        <taxon>Chordata</taxon>
        <taxon>Craniata</taxon>
        <taxon>Vertebrata</taxon>
        <taxon>Euteleostomi</taxon>
        <taxon>Lepidosauria</taxon>
        <taxon>Squamata</taxon>
        <taxon>Bifurcata</taxon>
        <taxon>Unidentata</taxon>
        <taxon>Episquamata</taxon>
        <taxon>Toxicofera</taxon>
        <taxon>Iguania</taxon>
        <taxon>Phrynosomatidae</taxon>
        <taxon>Phrynosomatinae</taxon>
        <taxon>Phrynosoma</taxon>
    </lineage>
</organism>
<dbReference type="InterPro" id="IPR002223">
    <property type="entry name" value="Kunitz_BPTI"/>
</dbReference>
<dbReference type="InterPro" id="IPR051388">
    <property type="entry name" value="Serpin_venom_toxin"/>
</dbReference>
<dbReference type="PANTHER" id="PTHR46751">
    <property type="entry name" value="EPPIN"/>
    <property type="match status" value="1"/>
</dbReference>
<dbReference type="Proteomes" id="UP000826234">
    <property type="component" value="Unassembled WGS sequence"/>
</dbReference>
<sequence>MPGTMAASTSLALFLGILALSAELPGAKAKERAGYCINVPVPSKGPSDAGKCNECHVDNDCAPKKKCLCRLPPITGPCKARMPKLYYNWKSKRCEEFIYGGCFGNLNRFDTKKECQRACGKPADLHFGGC</sequence>
<keyword evidence="2" id="KW-0732">Signal</keyword>
<dbReference type="PROSITE" id="PS50279">
    <property type="entry name" value="BPTI_KUNITZ_2"/>
    <property type="match status" value="1"/>
</dbReference>
<dbReference type="PRINTS" id="PR00759">
    <property type="entry name" value="BASICPTASE"/>
</dbReference>
<gene>
    <name evidence="4" type="ORF">JD844_019408</name>
</gene>
<reference evidence="4 5" key="1">
    <citation type="journal article" date="2022" name="Gigascience">
        <title>A chromosome-level genome assembly and annotation of the desert horned lizard, Phrynosoma platyrhinos, provides insight into chromosomal rearrangements among reptiles.</title>
        <authorList>
            <person name="Koochekian N."/>
            <person name="Ascanio A."/>
            <person name="Farleigh K."/>
            <person name="Card D.C."/>
            <person name="Schield D.R."/>
            <person name="Castoe T.A."/>
            <person name="Jezkova T."/>
        </authorList>
    </citation>
    <scope>NUCLEOTIDE SEQUENCE [LARGE SCALE GENOMIC DNA]</scope>
    <source>
        <strain evidence="4">NK-2021</strain>
    </source>
</reference>
<keyword evidence="5" id="KW-1185">Reference proteome</keyword>
<dbReference type="PANTHER" id="PTHR46751:SF1">
    <property type="entry name" value="WAP FOUR-DISULFIDE CORE DOMAIN PROTEIN 6A"/>
    <property type="match status" value="1"/>
</dbReference>
<keyword evidence="1" id="KW-1015">Disulfide bond</keyword>
<feature type="domain" description="BPTI/Kunitz inhibitor" evidence="3">
    <location>
        <begin position="69"/>
        <end position="119"/>
    </location>
</feature>
<feature type="chain" id="PRO_5047205438" description="BPTI/Kunitz inhibitor domain-containing protein" evidence="2">
    <location>
        <begin position="30"/>
        <end position="130"/>
    </location>
</feature>
<feature type="signal peptide" evidence="2">
    <location>
        <begin position="1"/>
        <end position="29"/>
    </location>
</feature>
<dbReference type="PROSITE" id="PS00280">
    <property type="entry name" value="BPTI_KUNITZ_1"/>
    <property type="match status" value="1"/>
</dbReference>
<dbReference type="SMART" id="SM00131">
    <property type="entry name" value="KU"/>
    <property type="match status" value="1"/>
</dbReference>
<comment type="caution">
    <text evidence="4">The sequence shown here is derived from an EMBL/GenBank/DDBJ whole genome shotgun (WGS) entry which is preliminary data.</text>
</comment>
<dbReference type="Gene3D" id="4.10.410.10">
    <property type="entry name" value="Pancreatic trypsin inhibitor Kunitz domain"/>
    <property type="match status" value="1"/>
</dbReference>
<accession>A0ABQ7SPX5</accession>
<evidence type="ECO:0000313" key="4">
    <source>
        <dbReference type="EMBL" id="KAH0619363.1"/>
    </source>
</evidence>